<evidence type="ECO:0000313" key="2">
    <source>
        <dbReference type="Proteomes" id="UP000685013"/>
    </source>
</evidence>
<reference evidence="1 2" key="1">
    <citation type="journal article" date="2021" name="Hortic Res">
        <title>The domestication of Cucurbita argyrosperma as revealed by the genome of its wild relative.</title>
        <authorList>
            <person name="Barrera-Redondo J."/>
            <person name="Sanchez-de la Vega G."/>
            <person name="Aguirre-Liguori J.A."/>
            <person name="Castellanos-Morales G."/>
            <person name="Gutierrez-Guerrero Y.T."/>
            <person name="Aguirre-Dugua X."/>
            <person name="Aguirre-Planter E."/>
            <person name="Tenaillon M.I."/>
            <person name="Lira-Saade R."/>
            <person name="Eguiarte L.E."/>
        </authorList>
    </citation>
    <scope>NUCLEOTIDE SEQUENCE [LARGE SCALE GENOMIC DNA]</scope>
    <source>
        <strain evidence="1">JBR-2021</strain>
    </source>
</reference>
<organism evidence="1 2">
    <name type="scientific">Cucurbita argyrosperma subsp. sororia</name>
    <dbReference type="NCBI Taxonomy" id="37648"/>
    <lineage>
        <taxon>Eukaryota</taxon>
        <taxon>Viridiplantae</taxon>
        <taxon>Streptophyta</taxon>
        <taxon>Embryophyta</taxon>
        <taxon>Tracheophyta</taxon>
        <taxon>Spermatophyta</taxon>
        <taxon>Magnoliopsida</taxon>
        <taxon>eudicotyledons</taxon>
        <taxon>Gunneridae</taxon>
        <taxon>Pentapetalae</taxon>
        <taxon>rosids</taxon>
        <taxon>fabids</taxon>
        <taxon>Cucurbitales</taxon>
        <taxon>Cucurbitaceae</taxon>
        <taxon>Cucurbiteae</taxon>
        <taxon>Cucurbita</taxon>
    </lineage>
</organism>
<feature type="non-terminal residue" evidence="1">
    <location>
        <position position="1"/>
    </location>
</feature>
<comment type="caution">
    <text evidence="1">The sequence shown here is derived from an EMBL/GenBank/DDBJ whole genome shotgun (WGS) entry which is preliminary data.</text>
</comment>
<dbReference type="AlphaFoldDB" id="A0AAV6P8K3"/>
<accession>A0AAV6P8K3</accession>
<evidence type="ECO:0000313" key="1">
    <source>
        <dbReference type="EMBL" id="KAG6608222.1"/>
    </source>
</evidence>
<name>A0AAV6P8K3_9ROSI</name>
<sequence length="102" mass="11451">MGGLKAERGPTGYWEPPVPYEFRTSAAERITVIWDSLHSHVKVYFPFSCTHHLEGINRSMLRPNFGYLVPPGEGFGHEASLLPRDVTALHQGNNGYLDLDNL</sequence>
<gene>
    <name evidence="1" type="ORF">SDJN03_01564</name>
</gene>
<keyword evidence="2" id="KW-1185">Reference proteome</keyword>
<protein>
    <submittedName>
        <fullName evidence="1">Uncharacterized protein</fullName>
    </submittedName>
</protein>
<dbReference type="EMBL" id="JAGKQH010000001">
    <property type="protein sequence ID" value="KAG6608222.1"/>
    <property type="molecule type" value="Genomic_DNA"/>
</dbReference>
<dbReference type="Proteomes" id="UP000685013">
    <property type="component" value="Chromosome 1"/>
</dbReference>
<proteinExistence type="predicted"/>